<keyword evidence="1" id="KW-0472">Membrane</keyword>
<evidence type="ECO:0000256" key="1">
    <source>
        <dbReference type="SAM" id="Phobius"/>
    </source>
</evidence>
<organism evidence="2 3">
    <name type="scientific">Cyanobium gracile (strain ATCC 27147 / PCC 6307)</name>
    <dbReference type="NCBI Taxonomy" id="292564"/>
    <lineage>
        <taxon>Bacteria</taxon>
        <taxon>Bacillati</taxon>
        <taxon>Cyanobacteriota</taxon>
        <taxon>Cyanophyceae</taxon>
        <taxon>Synechococcales</taxon>
        <taxon>Prochlorococcaceae</taxon>
        <taxon>Cyanobium</taxon>
    </lineage>
</organism>
<evidence type="ECO:0000313" key="3">
    <source>
        <dbReference type="Proteomes" id="UP000010388"/>
    </source>
</evidence>
<dbReference type="HOGENOM" id="CLU_220317_0_0_3"/>
<accession>K9P7T5</accession>
<gene>
    <name evidence="2" type="ordered locus">Cyagr_1629</name>
</gene>
<protein>
    <submittedName>
        <fullName evidence="2">Uncharacterized protein</fullName>
    </submittedName>
</protein>
<name>K9P7T5_CYAGP</name>
<feature type="transmembrane region" description="Helical" evidence="1">
    <location>
        <begin position="12"/>
        <end position="33"/>
    </location>
</feature>
<sequence length="39" mass="4283">MNERLKSILAMALFVVLAGYVGFSGLRLGLLLWQRFAGA</sequence>
<dbReference type="EMBL" id="CP003495">
    <property type="protein sequence ID" value="AFY28781.1"/>
    <property type="molecule type" value="Genomic_DNA"/>
</dbReference>
<dbReference type="Proteomes" id="UP000010388">
    <property type="component" value="Chromosome"/>
</dbReference>
<evidence type="ECO:0000313" key="2">
    <source>
        <dbReference type="EMBL" id="AFY28781.1"/>
    </source>
</evidence>
<reference evidence="3" key="1">
    <citation type="journal article" date="2013" name="Proc. Natl. Acad. Sci. U.S.A.">
        <title>Improving the coverage of the cyanobacterial phylum using diversity-driven genome sequencing.</title>
        <authorList>
            <person name="Shih P.M."/>
            <person name="Wu D."/>
            <person name="Latifi A."/>
            <person name="Axen S.D."/>
            <person name="Fewer D.P."/>
            <person name="Talla E."/>
            <person name="Calteau A."/>
            <person name="Cai F."/>
            <person name="Tandeau de Marsac N."/>
            <person name="Rippka R."/>
            <person name="Herdman M."/>
            <person name="Sivonen K."/>
            <person name="Coursin T."/>
            <person name="Laurent T."/>
            <person name="Goodwin L."/>
            <person name="Nolan M."/>
            <person name="Davenport K.W."/>
            <person name="Han C.S."/>
            <person name="Rubin E.M."/>
            <person name="Eisen J.A."/>
            <person name="Woyke T."/>
            <person name="Gugger M."/>
            <person name="Kerfeld C.A."/>
        </authorList>
    </citation>
    <scope>NUCLEOTIDE SEQUENCE [LARGE SCALE GENOMIC DNA]</scope>
    <source>
        <strain evidence="3">ATCC 27147 / PCC 6307</strain>
    </source>
</reference>
<proteinExistence type="predicted"/>
<dbReference type="AlphaFoldDB" id="K9P7T5"/>
<keyword evidence="1" id="KW-0812">Transmembrane</keyword>
<keyword evidence="1" id="KW-1133">Transmembrane helix</keyword>
<dbReference type="PATRIC" id="fig|292564.3.peg.1547"/>
<dbReference type="KEGG" id="cgc:Cyagr_1629"/>